<evidence type="ECO:0000259" key="1">
    <source>
        <dbReference type="Pfam" id="PF00534"/>
    </source>
</evidence>
<organism evidence="2 3">
    <name type="scientific">Selenomonas ruminis</name>
    <dbReference type="NCBI Taxonomy" id="2593411"/>
    <lineage>
        <taxon>Bacteria</taxon>
        <taxon>Bacillati</taxon>
        <taxon>Bacillota</taxon>
        <taxon>Negativicutes</taxon>
        <taxon>Selenomonadales</taxon>
        <taxon>Selenomonadaceae</taxon>
        <taxon>Selenomonas</taxon>
    </lineage>
</organism>
<reference evidence="2 3" key="1">
    <citation type="submission" date="2019-08" db="EMBL/GenBank/DDBJ databases">
        <title>Selenomonas sp. mPRGC5 and Selenomonas sp. mPRGC8 isolated from ruminal fluid of dairy goat (Capra hircus).</title>
        <authorList>
            <person name="Poothong S."/>
            <person name="Nuengjamnong C."/>
            <person name="Tanasupawat S."/>
        </authorList>
    </citation>
    <scope>NUCLEOTIDE SEQUENCE [LARGE SCALE GENOMIC DNA]</scope>
    <source>
        <strain evidence="3">mPRGC5</strain>
    </source>
</reference>
<dbReference type="GO" id="GO:0016757">
    <property type="term" value="F:glycosyltransferase activity"/>
    <property type="evidence" value="ECO:0007669"/>
    <property type="project" value="InterPro"/>
</dbReference>
<dbReference type="OrthoDB" id="267399at2"/>
<protein>
    <submittedName>
        <fullName evidence="2">Glycosyltransferase family 4 protein</fullName>
    </submittedName>
</protein>
<dbReference type="InterPro" id="IPR001296">
    <property type="entry name" value="Glyco_trans_1"/>
</dbReference>
<gene>
    <name evidence="2" type="ORF">FZ040_04945</name>
</gene>
<dbReference type="Pfam" id="PF00534">
    <property type="entry name" value="Glycos_transf_1"/>
    <property type="match status" value="1"/>
</dbReference>
<keyword evidence="3" id="KW-1185">Reference proteome</keyword>
<comment type="caution">
    <text evidence="2">The sequence shown here is derived from an EMBL/GenBank/DDBJ whole genome shotgun (WGS) entry which is preliminary data.</text>
</comment>
<dbReference type="SUPFAM" id="SSF53756">
    <property type="entry name" value="UDP-Glycosyltransferase/glycogen phosphorylase"/>
    <property type="match status" value="1"/>
</dbReference>
<dbReference type="Proteomes" id="UP000323646">
    <property type="component" value="Unassembled WGS sequence"/>
</dbReference>
<dbReference type="EMBL" id="VTOY01000002">
    <property type="protein sequence ID" value="TYZ24067.1"/>
    <property type="molecule type" value="Genomic_DNA"/>
</dbReference>
<dbReference type="AlphaFoldDB" id="A0A5D6W7U1"/>
<accession>A0A5D6W7U1</accession>
<name>A0A5D6W7U1_9FIRM</name>
<evidence type="ECO:0000313" key="2">
    <source>
        <dbReference type="EMBL" id="TYZ24067.1"/>
    </source>
</evidence>
<keyword evidence="2" id="KW-0808">Transferase</keyword>
<proteinExistence type="predicted"/>
<feature type="domain" description="Glycosyl transferase family 1" evidence="1">
    <location>
        <begin position="219"/>
        <end position="386"/>
    </location>
</feature>
<dbReference type="PANTHER" id="PTHR12526">
    <property type="entry name" value="GLYCOSYLTRANSFERASE"/>
    <property type="match status" value="1"/>
</dbReference>
<dbReference type="Gene3D" id="3.40.50.2000">
    <property type="entry name" value="Glycogen Phosphorylase B"/>
    <property type="match status" value="2"/>
</dbReference>
<sequence length="411" mass="47272">MSDISMKRILIVDENQVVGYTGGAEKIICEMANVLSRRGYKTAILCMNKEKGLPWHPLDEAVDFFNLAHEQGANPFTSLSWQWQRAKRELLRALGGKKLKIGSRRFSDPKRKYIEDIFSKRLRHKIREWQPDIILTIDADSAYIALSALGKQEIPVISMYHGNPLDIQGDRERIKSIWKRCAAVQVLQERFIPMMESWEIPKLISIPNPVVQVPTEYMEERRANLESQQKHRIVTVGRLEGSGKRQHLLLEAFSKLAAEFPDWDLYLYGAADNRRFAKKCQQFVKNRNLGDRIVFAGTVKDIFEAYKQADIFAFPSRIEGFGLALCEAMSAGVPVVVYRECYPDDTIVKHGEMGWRCDDGVDALTQSLKQLMLDSQLREQMGEAGHRHMENFAPEFVWDKWQSLIEEVAHV</sequence>
<evidence type="ECO:0000313" key="3">
    <source>
        <dbReference type="Proteomes" id="UP000323646"/>
    </source>
</evidence>